<dbReference type="RefSeq" id="WP_087425848.1">
    <property type="nucleotide sequence ID" value="NZ_NFII01000005.1"/>
</dbReference>
<dbReference type="AlphaFoldDB" id="A0A1Y3Z0Y8"/>
<gene>
    <name evidence="1" type="ORF">B5F97_06825</name>
</gene>
<organism evidence="1 2">
    <name type="scientific">Bacteroides clarus</name>
    <dbReference type="NCBI Taxonomy" id="626929"/>
    <lineage>
        <taxon>Bacteria</taxon>
        <taxon>Pseudomonadati</taxon>
        <taxon>Bacteroidota</taxon>
        <taxon>Bacteroidia</taxon>
        <taxon>Bacteroidales</taxon>
        <taxon>Bacteroidaceae</taxon>
        <taxon>Bacteroides</taxon>
    </lineage>
</organism>
<evidence type="ECO:0000313" key="2">
    <source>
        <dbReference type="Proteomes" id="UP000195386"/>
    </source>
</evidence>
<reference evidence="2" key="1">
    <citation type="submission" date="2017-04" db="EMBL/GenBank/DDBJ databases">
        <title>Function of individual gut microbiota members based on whole genome sequencing of pure cultures obtained from chicken caecum.</title>
        <authorList>
            <person name="Medvecky M."/>
            <person name="Cejkova D."/>
            <person name="Polansky O."/>
            <person name="Karasova D."/>
            <person name="Kubasova T."/>
            <person name="Cizek A."/>
            <person name="Rychlik I."/>
        </authorList>
    </citation>
    <scope>NUCLEOTIDE SEQUENCE [LARGE SCALE GENOMIC DNA]</scope>
    <source>
        <strain evidence="2">An43</strain>
    </source>
</reference>
<evidence type="ECO:0000313" key="1">
    <source>
        <dbReference type="EMBL" id="OUO01368.1"/>
    </source>
</evidence>
<proteinExistence type="predicted"/>
<sequence length="94" mass="11145">MNEEYLNENSREFKAAKELEHALNDYGWNEKKFALAVTTFHRTLQQTLFRSMVEVIRIMGSEDYRYDLRNKASHEICKRIVDSGVLEDETIPFI</sequence>
<comment type="caution">
    <text evidence="1">The sequence shown here is derived from an EMBL/GenBank/DDBJ whole genome shotgun (WGS) entry which is preliminary data.</text>
</comment>
<dbReference type="Proteomes" id="UP000195386">
    <property type="component" value="Unassembled WGS sequence"/>
</dbReference>
<name>A0A1Y3Z0Y8_9BACE</name>
<dbReference type="EMBL" id="NFII01000005">
    <property type="protein sequence ID" value="OUO01368.1"/>
    <property type="molecule type" value="Genomic_DNA"/>
</dbReference>
<accession>A0A1Y3Z0Y8</accession>
<protein>
    <submittedName>
        <fullName evidence="1">Uncharacterized protein</fullName>
    </submittedName>
</protein>